<name>A0A1W1X9D2_9NEIS</name>
<organism evidence="2 3">
    <name type="scientific">Andreprevotia lacus DSM 23236</name>
    <dbReference type="NCBI Taxonomy" id="1121001"/>
    <lineage>
        <taxon>Bacteria</taxon>
        <taxon>Pseudomonadati</taxon>
        <taxon>Pseudomonadota</taxon>
        <taxon>Betaproteobacteria</taxon>
        <taxon>Neisseriales</taxon>
        <taxon>Chitinibacteraceae</taxon>
        <taxon>Andreprevotia</taxon>
    </lineage>
</organism>
<reference evidence="2 3" key="1">
    <citation type="submission" date="2017-04" db="EMBL/GenBank/DDBJ databases">
        <authorList>
            <person name="Afonso C.L."/>
            <person name="Miller P.J."/>
            <person name="Scott M.A."/>
            <person name="Spackman E."/>
            <person name="Goraichik I."/>
            <person name="Dimitrov K.M."/>
            <person name="Suarez D.L."/>
            <person name="Swayne D.E."/>
        </authorList>
    </citation>
    <scope>NUCLEOTIDE SEQUENCE [LARGE SCALE GENOMIC DNA]</scope>
    <source>
        <strain evidence="2 3">DSM 23236</strain>
    </source>
</reference>
<keyword evidence="3" id="KW-1185">Reference proteome</keyword>
<proteinExistence type="predicted"/>
<accession>A0A1W1X9D2</accession>
<sequence>MHLVKIILSSLLLLTTMHCLAVSYDLSDHTPAGARVQTFHIRCANGQFGEIRHDPDDHDQEYCAFQQRGGNKRKCGTAADFPLERAAIFLCQ</sequence>
<protein>
    <submittedName>
        <fullName evidence="2">Uncharacterized protein</fullName>
    </submittedName>
</protein>
<dbReference type="EMBL" id="FWXD01000004">
    <property type="protein sequence ID" value="SMC20464.1"/>
    <property type="molecule type" value="Genomic_DNA"/>
</dbReference>
<gene>
    <name evidence="2" type="ORF">SAMN02745857_00974</name>
</gene>
<evidence type="ECO:0000313" key="2">
    <source>
        <dbReference type="EMBL" id="SMC20464.1"/>
    </source>
</evidence>
<dbReference type="Proteomes" id="UP000192761">
    <property type="component" value="Unassembled WGS sequence"/>
</dbReference>
<feature type="chain" id="PRO_5012280566" evidence="1">
    <location>
        <begin position="22"/>
        <end position="92"/>
    </location>
</feature>
<evidence type="ECO:0000256" key="1">
    <source>
        <dbReference type="SAM" id="SignalP"/>
    </source>
</evidence>
<feature type="signal peptide" evidence="1">
    <location>
        <begin position="1"/>
        <end position="21"/>
    </location>
</feature>
<keyword evidence="1" id="KW-0732">Signal</keyword>
<dbReference type="RefSeq" id="WP_139798658.1">
    <property type="nucleotide sequence ID" value="NZ_FWXD01000004.1"/>
</dbReference>
<evidence type="ECO:0000313" key="3">
    <source>
        <dbReference type="Proteomes" id="UP000192761"/>
    </source>
</evidence>
<dbReference type="AlphaFoldDB" id="A0A1W1X9D2"/>